<reference evidence="8" key="1">
    <citation type="journal article" date="2023" name="Genome Biol. Evol.">
        <title>Long-read-based Genome Assembly of Drosophila gunungcola Reveals Fewer Chemosensory Genes in Flower-breeding Species.</title>
        <authorList>
            <person name="Negi A."/>
            <person name="Liao B.Y."/>
            <person name="Yeh S.D."/>
        </authorList>
    </citation>
    <scope>NUCLEOTIDE SEQUENCE</scope>
    <source>
        <strain evidence="8">Sukarami</strain>
    </source>
</reference>
<dbReference type="Gene3D" id="2.30.39.10">
    <property type="entry name" value="Alpha-1-antitrypsin, domain 1"/>
    <property type="match status" value="1"/>
</dbReference>
<evidence type="ECO:0000256" key="2">
    <source>
        <dbReference type="ARBA" id="ARBA00022690"/>
    </source>
</evidence>
<organism evidence="8 9">
    <name type="scientific">Drosophila gunungcola</name>
    <name type="common">fruit fly</name>
    <dbReference type="NCBI Taxonomy" id="103775"/>
    <lineage>
        <taxon>Eukaryota</taxon>
        <taxon>Metazoa</taxon>
        <taxon>Ecdysozoa</taxon>
        <taxon>Arthropoda</taxon>
        <taxon>Hexapoda</taxon>
        <taxon>Insecta</taxon>
        <taxon>Pterygota</taxon>
        <taxon>Neoptera</taxon>
        <taxon>Endopterygota</taxon>
        <taxon>Diptera</taxon>
        <taxon>Brachycera</taxon>
        <taxon>Muscomorpha</taxon>
        <taxon>Ephydroidea</taxon>
        <taxon>Drosophilidae</taxon>
        <taxon>Drosophila</taxon>
        <taxon>Sophophora</taxon>
    </lineage>
</organism>
<dbReference type="Gene3D" id="3.30.497.10">
    <property type="entry name" value="Antithrombin, subunit I, domain 2"/>
    <property type="match status" value="1"/>
</dbReference>
<feature type="region of interest" description="Disordered" evidence="5">
    <location>
        <begin position="41"/>
        <end position="80"/>
    </location>
</feature>
<evidence type="ECO:0000313" key="9">
    <source>
        <dbReference type="Proteomes" id="UP001059596"/>
    </source>
</evidence>
<accession>A0A9P9YIM8</accession>
<dbReference type="SUPFAM" id="SSF56574">
    <property type="entry name" value="Serpins"/>
    <property type="match status" value="1"/>
</dbReference>
<keyword evidence="9" id="KW-1185">Reference proteome</keyword>
<sequence length="463" mass="52247">MASKATILLLLLMVAQTFAQQNNDAWQPRSYGPRAELGTRSLATGRRPQNNQQALEDVEEVDLRRREPTTPPPTRPPPTFSYMDRFSGKLFHKIVRPLQLRNVVFSPFSLHALLGMIYGASEGKTFRELQQVGVFGESPSAVALDFERVIKFKEPLGAADLTLATRVFYNQRLGGINHSYDEFAKFYFDAGTEPVDMDRGKETAAKINDWVADSTRNKIRDLVKSDDISGQMQALLVNAVYFKGRWEHEFSIMDTQPAEFHHTGGRTSQVAMMYNDDVYGLADLPELEATALELAYKDSATSMLILLPNQRNGLPSLEQQLSRPEFDLNRVAHRLRRQSVAVRLPKFRIEFERDMTEPLKDLGLLQMFAPSSQVTKLLDQPVRVEKILQKAYIDVGEAGTEASAASYAKFVPLSLPIKSKEFTADRPFVFAIRAQNTVLFVGHVEDPTPMNARNEPKSDVYNK</sequence>
<dbReference type="InterPro" id="IPR036186">
    <property type="entry name" value="Serpin_sf"/>
</dbReference>
<protein>
    <recommendedName>
        <fullName evidence="7">Serpin domain-containing protein</fullName>
    </recommendedName>
</protein>
<evidence type="ECO:0000313" key="8">
    <source>
        <dbReference type="EMBL" id="KAI8037289.1"/>
    </source>
</evidence>
<evidence type="ECO:0000256" key="4">
    <source>
        <dbReference type="RuleBase" id="RU000411"/>
    </source>
</evidence>
<feature type="chain" id="PRO_5040185670" description="Serpin domain-containing protein" evidence="6">
    <location>
        <begin position="20"/>
        <end position="463"/>
    </location>
</feature>
<feature type="signal peptide" evidence="6">
    <location>
        <begin position="1"/>
        <end position="19"/>
    </location>
</feature>
<dbReference type="CDD" id="cd19954">
    <property type="entry name" value="serpin42Dd-like_insects"/>
    <property type="match status" value="1"/>
</dbReference>
<feature type="domain" description="Serpin" evidence="7">
    <location>
        <begin position="88"/>
        <end position="447"/>
    </location>
</feature>
<comment type="caution">
    <text evidence="8">The sequence shown here is derived from an EMBL/GenBank/DDBJ whole genome shotgun (WGS) entry which is preliminary data.</text>
</comment>
<feature type="compositionally biased region" description="Pro residues" evidence="5">
    <location>
        <begin position="69"/>
        <end position="79"/>
    </location>
</feature>
<dbReference type="SMART" id="SM00093">
    <property type="entry name" value="SERPIN"/>
    <property type="match status" value="1"/>
</dbReference>
<proteinExistence type="inferred from homology"/>
<dbReference type="AlphaFoldDB" id="A0A9P9YIM8"/>
<dbReference type="InterPro" id="IPR042185">
    <property type="entry name" value="Serpin_sf_2"/>
</dbReference>
<keyword evidence="2" id="KW-0646">Protease inhibitor</keyword>
<dbReference type="Proteomes" id="UP001059596">
    <property type="component" value="Unassembled WGS sequence"/>
</dbReference>
<evidence type="ECO:0000256" key="3">
    <source>
        <dbReference type="ARBA" id="ARBA00022900"/>
    </source>
</evidence>
<evidence type="ECO:0000256" key="1">
    <source>
        <dbReference type="ARBA" id="ARBA00009500"/>
    </source>
</evidence>
<dbReference type="OrthoDB" id="671595at2759"/>
<dbReference type="PROSITE" id="PS00284">
    <property type="entry name" value="SERPIN"/>
    <property type="match status" value="1"/>
</dbReference>
<dbReference type="InterPro" id="IPR042178">
    <property type="entry name" value="Serpin_sf_1"/>
</dbReference>
<dbReference type="GO" id="GO:0005615">
    <property type="term" value="C:extracellular space"/>
    <property type="evidence" value="ECO:0007669"/>
    <property type="project" value="InterPro"/>
</dbReference>
<dbReference type="InterPro" id="IPR023795">
    <property type="entry name" value="Serpin_CS"/>
</dbReference>
<name>A0A9P9YIM8_9MUSC</name>
<keyword evidence="6" id="KW-0732">Signal</keyword>
<keyword evidence="3" id="KW-0722">Serine protease inhibitor</keyword>
<evidence type="ECO:0000256" key="5">
    <source>
        <dbReference type="SAM" id="MobiDB-lite"/>
    </source>
</evidence>
<gene>
    <name evidence="8" type="ORF">M5D96_010040</name>
</gene>
<dbReference type="GO" id="GO:0004867">
    <property type="term" value="F:serine-type endopeptidase inhibitor activity"/>
    <property type="evidence" value="ECO:0007669"/>
    <property type="project" value="UniProtKB-KW"/>
</dbReference>
<dbReference type="InterPro" id="IPR000215">
    <property type="entry name" value="Serpin_fam"/>
</dbReference>
<evidence type="ECO:0000256" key="6">
    <source>
        <dbReference type="SAM" id="SignalP"/>
    </source>
</evidence>
<dbReference type="InterPro" id="IPR023796">
    <property type="entry name" value="Serpin_dom"/>
</dbReference>
<dbReference type="EMBL" id="JAMKOV010000013">
    <property type="protein sequence ID" value="KAI8037289.1"/>
    <property type="molecule type" value="Genomic_DNA"/>
</dbReference>
<evidence type="ECO:0000259" key="7">
    <source>
        <dbReference type="SMART" id="SM00093"/>
    </source>
</evidence>
<dbReference type="Pfam" id="PF00079">
    <property type="entry name" value="Serpin"/>
    <property type="match status" value="1"/>
</dbReference>
<comment type="similarity">
    <text evidence="1 4">Belongs to the serpin family.</text>
</comment>
<dbReference type="PANTHER" id="PTHR11461:SF211">
    <property type="entry name" value="GH10112P-RELATED"/>
    <property type="match status" value="1"/>
</dbReference>
<dbReference type="PANTHER" id="PTHR11461">
    <property type="entry name" value="SERINE PROTEASE INHIBITOR, SERPIN"/>
    <property type="match status" value="1"/>
</dbReference>